<dbReference type="KEGG" id="poz:I0K15_19905"/>
<keyword evidence="9" id="KW-1185">Reference proteome</keyword>
<dbReference type="EMBL" id="CP064942">
    <property type="protein sequence ID" value="QPH54004.1"/>
    <property type="molecule type" value="Genomic_DNA"/>
</dbReference>
<organism evidence="8 9">
    <name type="scientific">Pontivivens ytuae</name>
    <dbReference type="NCBI Taxonomy" id="2789856"/>
    <lineage>
        <taxon>Bacteria</taxon>
        <taxon>Pseudomonadati</taxon>
        <taxon>Pseudomonadota</taxon>
        <taxon>Alphaproteobacteria</taxon>
        <taxon>Rhodobacterales</taxon>
        <taxon>Paracoccaceae</taxon>
        <taxon>Pontivivens</taxon>
    </lineage>
</organism>
<dbReference type="GO" id="GO:0016020">
    <property type="term" value="C:membrane"/>
    <property type="evidence" value="ECO:0007669"/>
    <property type="project" value="UniProtKB-SubCell"/>
</dbReference>
<evidence type="ECO:0000256" key="1">
    <source>
        <dbReference type="ARBA" id="ARBA00004141"/>
    </source>
</evidence>
<keyword evidence="4 7" id="KW-0812">Transmembrane</keyword>
<evidence type="ECO:0000313" key="8">
    <source>
        <dbReference type="EMBL" id="QPH54004.1"/>
    </source>
</evidence>
<evidence type="ECO:0000256" key="7">
    <source>
        <dbReference type="SAM" id="Phobius"/>
    </source>
</evidence>
<feature type="transmembrane region" description="Helical" evidence="7">
    <location>
        <begin position="285"/>
        <end position="305"/>
    </location>
</feature>
<dbReference type="AlphaFoldDB" id="A0A7S9LRZ6"/>
<dbReference type="PANTHER" id="PTHR36838:SF3">
    <property type="entry name" value="TRANSPORTER AUXIN EFFLUX CARRIER EC FAMILY"/>
    <property type="match status" value="1"/>
</dbReference>
<feature type="transmembrane region" description="Helical" evidence="7">
    <location>
        <begin position="124"/>
        <end position="147"/>
    </location>
</feature>
<feature type="transmembrane region" description="Helical" evidence="7">
    <location>
        <begin position="63"/>
        <end position="86"/>
    </location>
</feature>
<protein>
    <submittedName>
        <fullName evidence="8">AEC family transporter</fullName>
    </submittedName>
</protein>
<feature type="transmembrane region" description="Helical" evidence="7">
    <location>
        <begin position="6"/>
        <end position="27"/>
    </location>
</feature>
<comment type="subcellular location">
    <subcellularLocation>
        <location evidence="1">Membrane</location>
        <topology evidence="1">Multi-pass membrane protein</topology>
    </subcellularLocation>
</comment>
<evidence type="ECO:0000256" key="6">
    <source>
        <dbReference type="ARBA" id="ARBA00023136"/>
    </source>
</evidence>
<dbReference type="PANTHER" id="PTHR36838">
    <property type="entry name" value="AUXIN EFFLUX CARRIER FAMILY PROTEIN"/>
    <property type="match status" value="1"/>
</dbReference>
<sequence length="306" mass="31669">MLPIIAKTLPFFVLIGLGYAAAATRFFGAEAAAVLTKFVFFFALSAMLFNFTATLEISALTDWTFLGCYLLASVLVYALATAVAVVRKQGAAVAAVEAQTAVIGNVGFLAIPMLVALFGERAAAPVLMVLCVDLIVFGSVIVAVIVGSRGRLGLSTFGTIGMGLLKNPMVMSISAGLLWSLAGAPVPGPMADFLDVLGSAATPVALFAIGASLAGKSAERASVALWLSSLKLVVHPLVVAVFALFVFDIEPFAASMMIATAAMPVAGNIYIIAQHYEVAPQRASTAILFSTVLSVVTLTFVLGWIG</sequence>
<evidence type="ECO:0000256" key="4">
    <source>
        <dbReference type="ARBA" id="ARBA00022692"/>
    </source>
</evidence>
<accession>A0A7S9LRZ6</accession>
<reference evidence="8 9" key="1">
    <citation type="submission" date="2020-11" db="EMBL/GenBank/DDBJ databases">
        <title>Description of Pontivivens ytuae sp. nov. isolated from deep sea sediment of Mariana Trench.</title>
        <authorList>
            <person name="Wang Z."/>
            <person name="Sun Q.-L."/>
            <person name="Xu X.-D."/>
            <person name="Tang Y.-Z."/>
            <person name="Zhang J."/>
        </authorList>
    </citation>
    <scope>NUCLEOTIDE SEQUENCE [LARGE SCALE GENOMIC DNA]</scope>
    <source>
        <strain evidence="8 9">MT2928</strain>
    </source>
</reference>
<dbReference type="InterPro" id="IPR004776">
    <property type="entry name" value="Mem_transp_PIN-like"/>
</dbReference>
<keyword evidence="2" id="KW-0813">Transport</keyword>
<feature type="transmembrane region" description="Helical" evidence="7">
    <location>
        <begin position="223"/>
        <end position="246"/>
    </location>
</feature>
<keyword evidence="3" id="KW-1003">Cell membrane</keyword>
<feature type="transmembrane region" description="Helical" evidence="7">
    <location>
        <begin position="252"/>
        <end position="273"/>
    </location>
</feature>
<feature type="transmembrane region" description="Helical" evidence="7">
    <location>
        <begin position="98"/>
        <end position="118"/>
    </location>
</feature>
<evidence type="ECO:0000313" key="9">
    <source>
        <dbReference type="Proteomes" id="UP000594800"/>
    </source>
</evidence>
<name>A0A7S9LRZ6_9RHOB</name>
<gene>
    <name evidence="8" type="ORF">I0K15_19905</name>
</gene>
<evidence type="ECO:0000256" key="3">
    <source>
        <dbReference type="ARBA" id="ARBA00022475"/>
    </source>
</evidence>
<evidence type="ECO:0000256" key="2">
    <source>
        <dbReference type="ARBA" id="ARBA00022448"/>
    </source>
</evidence>
<proteinExistence type="predicted"/>
<keyword evidence="6 7" id="KW-0472">Membrane</keyword>
<feature type="transmembrane region" description="Helical" evidence="7">
    <location>
        <begin position="193"/>
        <end position="211"/>
    </location>
</feature>
<dbReference type="Pfam" id="PF03547">
    <property type="entry name" value="Mem_trans"/>
    <property type="match status" value="2"/>
</dbReference>
<keyword evidence="5 7" id="KW-1133">Transmembrane helix</keyword>
<evidence type="ECO:0000256" key="5">
    <source>
        <dbReference type="ARBA" id="ARBA00022989"/>
    </source>
</evidence>
<dbReference type="Proteomes" id="UP000594800">
    <property type="component" value="Chromosome"/>
</dbReference>
<dbReference type="RefSeq" id="WP_196103213.1">
    <property type="nucleotide sequence ID" value="NZ_CP064942.1"/>
</dbReference>
<feature type="transmembrane region" description="Helical" evidence="7">
    <location>
        <begin position="34"/>
        <end position="51"/>
    </location>
</feature>
<dbReference type="GO" id="GO:0055085">
    <property type="term" value="P:transmembrane transport"/>
    <property type="evidence" value="ECO:0007669"/>
    <property type="project" value="InterPro"/>
</dbReference>